<evidence type="ECO:0000313" key="3">
    <source>
        <dbReference type="Proteomes" id="UP001162164"/>
    </source>
</evidence>
<evidence type="ECO:0000313" key="2">
    <source>
        <dbReference type="EMBL" id="KAJ8986122.1"/>
    </source>
</evidence>
<sequence length="290" mass="33767">MTSTLHELCKYMQHCTEKLEEEIKRNIDNCHKLLLDNEATEIKLALEKAKDYHFKEILDILNVIVTNIKKVIFHEEKIRSLSDEEAMSLEELKRYSHVQRQVSVYSNNEKREKRRVASEISIGSLEAWEQYLEKKKEEETLNEAEKSEMSKRKRPTGRRRKKKLVSSTFNNFLDYRTGGRSLDSILEGDTKEEPLNTNSDSKESDGRNFSLESSLGYDKSMVDSNNEESLEEILKDMHCFSFDSSREDVNLEIGEVSQRRRRENNEPLDGSIHLTGDEPKVVDVVVSTRL</sequence>
<evidence type="ECO:0000256" key="1">
    <source>
        <dbReference type="SAM" id="MobiDB-lite"/>
    </source>
</evidence>
<feature type="compositionally biased region" description="Basic and acidic residues" evidence="1">
    <location>
        <begin position="188"/>
        <end position="206"/>
    </location>
</feature>
<organism evidence="2 3">
    <name type="scientific">Molorchus minor</name>
    <dbReference type="NCBI Taxonomy" id="1323400"/>
    <lineage>
        <taxon>Eukaryota</taxon>
        <taxon>Metazoa</taxon>
        <taxon>Ecdysozoa</taxon>
        <taxon>Arthropoda</taxon>
        <taxon>Hexapoda</taxon>
        <taxon>Insecta</taxon>
        <taxon>Pterygota</taxon>
        <taxon>Neoptera</taxon>
        <taxon>Endopterygota</taxon>
        <taxon>Coleoptera</taxon>
        <taxon>Polyphaga</taxon>
        <taxon>Cucujiformia</taxon>
        <taxon>Chrysomeloidea</taxon>
        <taxon>Cerambycidae</taxon>
        <taxon>Lamiinae</taxon>
        <taxon>Monochamini</taxon>
        <taxon>Molorchus</taxon>
    </lineage>
</organism>
<dbReference type="Proteomes" id="UP001162164">
    <property type="component" value="Unassembled WGS sequence"/>
</dbReference>
<reference evidence="2" key="1">
    <citation type="journal article" date="2023" name="Insect Mol. Biol.">
        <title>Genome sequencing provides insights into the evolution of gene families encoding plant cell wall-degrading enzymes in longhorned beetles.</title>
        <authorList>
            <person name="Shin N.R."/>
            <person name="Okamura Y."/>
            <person name="Kirsch R."/>
            <person name="Pauchet Y."/>
        </authorList>
    </citation>
    <scope>NUCLEOTIDE SEQUENCE</scope>
    <source>
        <strain evidence="2">MMC_N1</strain>
    </source>
</reference>
<feature type="compositionally biased region" description="Basic and acidic residues" evidence="1">
    <location>
        <begin position="136"/>
        <end position="150"/>
    </location>
</feature>
<gene>
    <name evidence="2" type="ORF">NQ317_005592</name>
</gene>
<accession>A0ABQ9K9A8</accession>
<name>A0ABQ9K9A8_9CUCU</name>
<feature type="region of interest" description="Disordered" evidence="1">
    <location>
        <begin position="136"/>
        <end position="164"/>
    </location>
</feature>
<dbReference type="EMBL" id="JAPWTJ010000002">
    <property type="protein sequence ID" value="KAJ8986122.1"/>
    <property type="molecule type" value="Genomic_DNA"/>
</dbReference>
<feature type="compositionally biased region" description="Basic residues" evidence="1">
    <location>
        <begin position="151"/>
        <end position="164"/>
    </location>
</feature>
<comment type="caution">
    <text evidence="2">The sequence shown here is derived from an EMBL/GenBank/DDBJ whole genome shotgun (WGS) entry which is preliminary data.</text>
</comment>
<feature type="region of interest" description="Disordered" evidence="1">
    <location>
        <begin position="184"/>
        <end position="212"/>
    </location>
</feature>
<proteinExistence type="predicted"/>
<keyword evidence="3" id="KW-1185">Reference proteome</keyword>
<protein>
    <submittedName>
        <fullName evidence="2">Uncharacterized protein</fullName>
    </submittedName>
</protein>